<organism evidence="2 3">
    <name type="scientific">Protea cynaroides</name>
    <dbReference type="NCBI Taxonomy" id="273540"/>
    <lineage>
        <taxon>Eukaryota</taxon>
        <taxon>Viridiplantae</taxon>
        <taxon>Streptophyta</taxon>
        <taxon>Embryophyta</taxon>
        <taxon>Tracheophyta</taxon>
        <taxon>Spermatophyta</taxon>
        <taxon>Magnoliopsida</taxon>
        <taxon>Proteales</taxon>
        <taxon>Proteaceae</taxon>
        <taxon>Protea</taxon>
    </lineage>
</organism>
<evidence type="ECO:0000313" key="2">
    <source>
        <dbReference type="EMBL" id="KAJ4961699.1"/>
    </source>
</evidence>
<dbReference type="Proteomes" id="UP001141806">
    <property type="component" value="Unassembled WGS sequence"/>
</dbReference>
<protein>
    <submittedName>
        <fullName evidence="2">Uncharacterized protein</fullName>
    </submittedName>
</protein>
<gene>
    <name evidence="2" type="ORF">NE237_021609</name>
</gene>
<evidence type="ECO:0000256" key="1">
    <source>
        <dbReference type="SAM" id="MobiDB-lite"/>
    </source>
</evidence>
<dbReference type="AlphaFoldDB" id="A0A9Q0K2S2"/>
<proteinExistence type="predicted"/>
<comment type="caution">
    <text evidence="2">The sequence shown here is derived from an EMBL/GenBank/DDBJ whole genome shotgun (WGS) entry which is preliminary data.</text>
</comment>
<feature type="region of interest" description="Disordered" evidence="1">
    <location>
        <begin position="134"/>
        <end position="157"/>
    </location>
</feature>
<accession>A0A9Q0K2S2</accession>
<name>A0A9Q0K2S2_9MAGN</name>
<sequence length="157" mass="17434">MPRDFPVRIPSVAPLSSMEIIPNISFDVISRGQNFFCGLISGRFALFYWNTAPSNPSFILQAIYMNGSASLRDVTVEEDHLWNSRIGSESGVLGRKKSVYKYHHLMIVNCASRIDFELGFKPSSLDDFPKDGLSSGVSADVPEANKENREGFGPSLR</sequence>
<reference evidence="2" key="1">
    <citation type="journal article" date="2023" name="Plant J.">
        <title>The genome of the king protea, Protea cynaroides.</title>
        <authorList>
            <person name="Chang J."/>
            <person name="Duong T.A."/>
            <person name="Schoeman C."/>
            <person name="Ma X."/>
            <person name="Roodt D."/>
            <person name="Barker N."/>
            <person name="Li Z."/>
            <person name="Van de Peer Y."/>
            <person name="Mizrachi E."/>
        </authorList>
    </citation>
    <scope>NUCLEOTIDE SEQUENCE</scope>
    <source>
        <tissue evidence="2">Young leaves</tissue>
    </source>
</reference>
<keyword evidence="3" id="KW-1185">Reference proteome</keyword>
<dbReference type="EMBL" id="JAMYWD010000009">
    <property type="protein sequence ID" value="KAJ4961699.1"/>
    <property type="molecule type" value="Genomic_DNA"/>
</dbReference>
<evidence type="ECO:0000313" key="3">
    <source>
        <dbReference type="Proteomes" id="UP001141806"/>
    </source>
</evidence>